<reference evidence="1 2" key="1">
    <citation type="submission" date="2020-02" db="EMBL/GenBank/DDBJ databases">
        <title>Draft genome sequence of Haematococcus lacustris strain NIES-144.</title>
        <authorList>
            <person name="Morimoto D."/>
            <person name="Nakagawa S."/>
            <person name="Yoshida T."/>
            <person name="Sawayama S."/>
        </authorList>
    </citation>
    <scope>NUCLEOTIDE SEQUENCE [LARGE SCALE GENOMIC DNA]</scope>
    <source>
        <strain evidence="1 2">NIES-144</strain>
    </source>
</reference>
<evidence type="ECO:0000313" key="2">
    <source>
        <dbReference type="Proteomes" id="UP000485058"/>
    </source>
</evidence>
<dbReference type="AlphaFoldDB" id="A0A699YC05"/>
<dbReference type="EMBL" id="BLLF01000111">
    <property type="protein sequence ID" value="GFH07720.1"/>
    <property type="molecule type" value="Genomic_DNA"/>
</dbReference>
<evidence type="ECO:0000313" key="1">
    <source>
        <dbReference type="EMBL" id="GFH07720.1"/>
    </source>
</evidence>
<gene>
    <name evidence="1" type="ORF">HaLaN_02561</name>
</gene>
<protein>
    <submittedName>
        <fullName evidence="1">Uncharacterized protein</fullName>
    </submittedName>
</protein>
<comment type="caution">
    <text evidence="1">The sequence shown here is derived from an EMBL/GenBank/DDBJ whole genome shotgun (WGS) entry which is preliminary data.</text>
</comment>
<proteinExistence type="predicted"/>
<sequence length="152" mass="15924">MYYMPWSRIACCVMFESRAWCSALSGGFTGESGAVQKAVRGLVLAVQAEADQQQGGGQEFKKVMEQWGLMRLAFSAARCALSPPASLQVAASCFAGVSSPDSLGARHALALAALASLEPQAVMVVVAELGPRLAHNLALARITDGEGALNLR</sequence>
<accession>A0A699YC05</accession>
<keyword evidence="2" id="KW-1185">Reference proteome</keyword>
<name>A0A699YC05_HAELA</name>
<organism evidence="1 2">
    <name type="scientific">Haematococcus lacustris</name>
    <name type="common">Green alga</name>
    <name type="synonym">Haematococcus pluvialis</name>
    <dbReference type="NCBI Taxonomy" id="44745"/>
    <lineage>
        <taxon>Eukaryota</taxon>
        <taxon>Viridiplantae</taxon>
        <taxon>Chlorophyta</taxon>
        <taxon>core chlorophytes</taxon>
        <taxon>Chlorophyceae</taxon>
        <taxon>CS clade</taxon>
        <taxon>Chlamydomonadales</taxon>
        <taxon>Haematococcaceae</taxon>
        <taxon>Haematococcus</taxon>
    </lineage>
</organism>
<dbReference type="Proteomes" id="UP000485058">
    <property type="component" value="Unassembled WGS sequence"/>
</dbReference>